<comment type="caution">
    <text evidence="15">The sequence shown here is derived from an EMBL/GenBank/DDBJ whole genome shotgun (WGS) entry which is preliminary data.</text>
</comment>
<feature type="transmembrane region" description="Helical" evidence="14">
    <location>
        <begin position="116"/>
        <end position="133"/>
    </location>
</feature>
<dbReference type="GO" id="GO:0071555">
    <property type="term" value="P:cell wall organization"/>
    <property type="evidence" value="ECO:0007669"/>
    <property type="project" value="UniProtKB-KW"/>
</dbReference>
<dbReference type="NCBIfam" id="NF001389">
    <property type="entry name" value="PRK00281.1-2"/>
    <property type="match status" value="1"/>
</dbReference>
<organism evidence="15 16">
    <name type="scientific">Oligella urethralis DNF00040</name>
    <dbReference type="NCBI Taxonomy" id="1401065"/>
    <lineage>
        <taxon>Bacteria</taxon>
        <taxon>Pseudomonadati</taxon>
        <taxon>Pseudomonadota</taxon>
        <taxon>Betaproteobacteria</taxon>
        <taxon>Burkholderiales</taxon>
        <taxon>Alcaligenaceae</taxon>
        <taxon>Oligella</taxon>
    </lineage>
</organism>
<comment type="catalytic activity">
    <reaction evidence="13 14">
        <text>di-trans,octa-cis-undecaprenyl diphosphate + H2O = di-trans,octa-cis-undecaprenyl phosphate + phosphate + H(+)</text>
        <dbReference type="Rhea" id="RHEA:28094"/>
        <dbReference type="ChEBI" id="CHEBI:15377"/>
        <dbReference type="ChEBI" id="CHEBI:15378"/>
        <dbReference type="ChEBI" id="CHEBI:43474"/>
        <dbReference type="ChEBI" id="CHEBI:58405"/>
        <dbReference type="ChEBI" id="CHEBI:60392"/>
        <dbReference type="EC" id="3.6.1.27"/>
    </reaction>
</comment>
<evidence type="ECO:0000256" key="6">
    <source>
        <dbReference type="ARBA" id="ARBA00022692"/>
    </source>
</evidence>
<keyword evidence="14" id="KW-0961">Cell wall biogenesis/degradation</keyword>
<evidence type="ECO:0000256" key="8">
    <source>
        <dbReference type="ARBA" id="ARBA00022989"/>
    </source>
</evidence>
<dbReference type="Pfam" id="PF02673">
    <property type="entry name" value="BacA"/>
    <property type="match status" value="1"/>
</dbReference>
<dbReference type="GeneID" id="93427666"/>
<dbReference type="NCBIfam" id="NF001390">
    <property type="entry name" value="PRK00281.1-4"/>
    <property type="match status" value="1"/>
</dbReference>
<dbReference type="PANTHER" id="PTHR30622">
    <property type="entry name" value="UNDECAPRENYL-DIPHOSPHATASE"/>
    <property type="match status" value="1"/>
</dbReference>
<evidence type="ECO:0000256" key="11">
    <source>
        <dbReference type="ARBA" id="ARBA00032707"/>
    </source>
</evidence>
<evidence type="ECO:0000256" key="2">
    <source>
        <dbReference type="ARBA" id="ARBA00010621"/>
    </source>
</evidence>
<keyword evidence="10 14" id="KW-0046">Antibiotic resistance</keyword>
<keyword evidence="5 14" id="KW-1003">Cell membrane</keyword>
<evidence type="ECO:0000313" key="15">
    <source>
        <dbReference type="EMBL" id="KGF30343.1"/>
    </source>
</evidence>
<evidence type="ECO:0000256" key="14">
    <source>
        <dbReference type="HAMAP-Rule" id="MF_01006"/>
    </source>
</evidence>
<keyword evidence="14" id="KW-0133">Cell shape</keyword>
<dbReference type="HAMAP" id="MF_01006">
    <property type="entry name" value="Undec_diphosphatase"/>
    <property type="match status" value="1"/>
</dbReference>
<dbReference type="EC" id="3.6.1.27" evidence="3 14"/>
<keyword evidence="8 14" id="KW-1133">Transmembrane helix</keyword>
<dbReference type="InterPro" id="IPR003824">
    <property type="entry name" value="UppP"/>
</dbReference>
<evidence type="ECO:0000313" key="16">
    <source>
        <dbReference type="Proteomes" id="UP000029629"/>
    </source>
</evidence>
<keyword evidence="16" id="KW-1185">Reference proteome</keyword>
<keyword evidence="14" id="KW-0573">Peptidoglycan synthesis</keyword>
<proteinExistence type="inferred from homology"/>
<dbReference type="GO" id="GO:0046677">
    <property type="term" value="P:response to antibiotic"/>
    <property type="evidence" value="ECO:0007669"/>
    <property type="project" value="UniProtKB-UniRule"/>
</dbReference>
<accession>A0A095Z6R6</accession>
<sequence length="283" mass="31402">MSMNIIYLLKAAFIGMIEGLSEFLPISSTAHLIIWGDWINFDSGEVKVYEIVIQFGSILAVIWIYRHYLLELLGGLLRREQKYVLVTRNLILAFLPAAVIGLLIIDQVAKLLDGKFFVYVFTLIVGGLIMLWVESRPHMSKANQLIDENTPLGAGLEKITWKQALVVGFAQCLAMVPGTSRSGATIISGMIAGIPRRTATEFSFFLAMPTMLAATVLSLYKYGDQLSDENISAIVVGFIFAFLSALVLVRAILRFVSKFSYKPFAIYRIIFGAVVGLWALGYL</sequence>
<keyword evidence="7 14" id="KW-0378">Hydrolase</keyword>
<name>A0A095Z6R6_9BURK</name>
<reference evidence="15 16" key="1">
    <citation type="submission" date="2014-07" db="EMBL/GenBank/DDBJ databases">
        <authorList>
            <person name="McCorrison J."/>
            <person name="Sanka R."/>
            <person name="Torralba M."/>
            <person name="Gillis M."/>
            <person name="Haft D.H."/>
            <person name="Methe B."/>
            <person name="Sutton G."/>
            <person name="Nelson K.E."/>
        </authorList>
    </citation>
    <scope>NUCLEOTIDE SEQUENCE [LARGE SCALE GENOMIC DNA]</scope>
    <source>
        <strain evidence="15 16">DNF00040</strain>
    </source>
</reference>
<feature type="transmembrane region" description="Helical" evidence="14">
    <location>
        <begin position="202"/>
        <end position="220"/>
    </location>
</feature>
<evidence type="ECO:0000256" key="13">
    <source>
        <dbReference type="ARBA" id="ARBA00047594"/>
    </source>
</evidence>
<keyword evidence="9 14" id="KW-0472">Membrane</keyword>
<evidence type="ECO:0000256" key="1">
    <source>
        <dbReference type="ARBA" id="ARBA00004651"/>
    </source>
</evidence>
<evidence type="ECO:0000256" key="4">
    <source>
        <dbReference type="ARBA" id="ARBA00021581"/>
    </source>
</evidence>
<dbReference type="Proteomes" id="UP000029629">
    <property type="component" value="Unassembled WGS sequence"/>
</dbReference>
<feature type="transmembrane region" description="Helical" evidence="14">
    <location>
        <begin position="232"/>
        <end position="253"/>
    </location>
</feature>
<comment type="miscellaneous">
    <text evidence="14">Bacitracin is thought to be involved in the inhibition of peptidoglycan synthesis by sequestering undecaprenyl diphosphate, thereby reducing the pool of lipid carrier available.</text>
</comment>
<evidence type="ECO:0000256" key="3">
    <source>
        <dbReference type="ARBA" id="ARBA00012374"/>
    </source>
</evidence>
<comment type="function">
    <text evidence="14">Catalyzes the dephosphorylation of undecaprenyl diphosphate (UPP). Confers resistance to bacitracin.</text>
</comment>
<dbReference type="GO" id="GO:0009252">
    <property type="term" value="P:peptidoglycan biosynthetic process"/>
    <property type="evidence" value="ECO:0007669"/>
    <property type="project" value="UniProtKB-KW"/>
</dbReference>
<protein>
    <recommendedName>
        <fullName evidence="4 14">Undecaprenyl-diphosphatase</fullName>
        <ecNumber evidence="3 14">3.6.1.27</ecNumber>
    </recommendedName>
    <alternativeName>
        <fullName evidence="12 14">Bacitracin resistance protein</fullName>
    </alternativeName>
    <alternativeName>
        <fullName evidence="11 14">Undecaprenyl pyrophosphate phosphatase</fullName>
    </alternativeName>
</protein>
<feature type="transmembrane region" description="Helical" evidence="14">
    <location>
        <begin position="265"/>
        <end position="282"/>
    </location>
</feature>
<keyword evidence="6 14" id="KW-0812">Transmembrane</keyword>
<comment type="subcellular location">
    <subcellularLocation>
        <location evidence="1 14">Cell membrane</location>
        <topology evidence="1 14">Multi-pass membrane protein</topology>
    </subcellularLocation>
</comment>
<dbReference type="GO" id="GO:0050380">
    <property type="term" value="F:undecaprenyl-diphosphatase activity"/>
    <property type="evidence" value="ECO:0007669"/>
    <property type="project" value="UniProtKB-UniRule"/>
</dbReference>
<evidence type="ECO:0000256" key="9">
    <source>
        <dbReference type="ARBA" id="ARBA00023136"/>
    </source>
</evidence>
<dbReference type="GO" id="GO:0008360">
    <property type="term" value="P:regulation of cell shape"/>
    <property type="evidence" value="ECO:0007669"/>
    <property type="project" value="UniProtKB-KW"/>
</dbReference>
<evidence type="ECO:0000256" key="10">
    <source>
        <dbReference type="ARBA" id="ARBA00023251"/>
    </source>
</evidence>
<comment type="similarity">
    <text evidence="2 14">Belongs to the UppP family.</text>
</comment>
<dbReference type="NCBIfam" id="TIGR00753">
    <property type="entry name" value="undec_PP_bacA"/>
    <property type="match status" value="1"/>
</dbReference>
<evidence type="ECO:0000256" key="12">
    <source>
        <dbReference type="ARBA" id="ARBA00032932"/>
    </source>
</evidence>
<dbReference type="PANTHER" id="PTHR30622:SF3">
    <property type="entry name" value="UNDECAPRENYL-DIPHOSPHATASE"/>
    <property type="match status" value="1"/>
</dbReference>
<dbReference type="EMBL" id="JRNI01000027">
    <property type="protein sequence ID" value="KGF30343.1"/>
    <property type="molecule type" value="Genomic_DNA"/>
</dbReference>
<dbReference type="RefSeq" id="WP_026156806.1">
    <property type="nucleotide sequence ID" value="NZ_JRNI01000027.1"/>
</dbReference>
<dbReference type="OrthoDB" id="9808289at2"/>
<dbReference type="GO" id="GO:0005886">
    <property type="term" value="C:plasma membrane"/>
    <property type="evidence" value="ECO:0007669"/>
    <property type="project" value="UniProtKB-SubCell"/>
</dbReference>
<evidence type="ECO:0000256" key="5">
    <source>
        <dbReference type="ARBA" id="ARBA00022475"/>
    </source>
</evidence>
<feature type="transmembrane region" description="Helical" evidence="14">
    <location>
        <begin position="85"/>
        <end position="104"/>
    </location>
</feature>
<dbReference type="AlphaFoldDB" id="A0A095Z6R6"/>
<feature type="transmembrane region" description="Helical" evidence="14">
    <location>
        <begin position="12"/>
        <end position="34"/>
    </location>
</feature>
<dbReference type="eggNOG" id="COG1968">
    <property type="taxonomic scope" value="Bacteria"/>
</dbReference>
<evidence type="ECO:0000256" key="7">
    <source>
        <dbReference type="ARBA" id="ARBA00022801"/>
    </source>
</evidence>
<gene>
    <name evidence="14" type="primary">uppP</name>
    <name evidence="15" type="ORF">HMPREF2130_07200</name>
</gene>